<dbReference type="Gene3D" id="1.20.1600.10">
    <property type="entry name" value="Outer membrane efflux proteins (OEP)"/>
    <property type="match status" value="1"/>
</dbReference>
<dbReference type="InterPro" id="IPR003423">
    <property type="entry name" value="OMP_efflux"/>
</dbReference>
<name>A0ABV1M116_9NEIS</name>
<dbReference type="InterPro" id="IPR010131">
    <property type="entry name" value="MdtP/NodT-like"/>
</dbReference>
<dbReference type="PANTHER" id="PTHR30203:SF25">
    <property type="entry name" value="OUTER MEMBRANE PROTEIN-RELATED"/>
    <property type="match status" value="1"/>
</dbReference>
<protein>
    <submittedName>
        <fullName evidence="2">TolC family protein</fullName>
    </submittedName>
</protein>
<accession>A0ABV1M116</accession>
<dbReference type="SUPFAM" id="SSF56954">
    <property type="entry name" value="Outer membrane efflux proteins (OEP)"/>
    <property type="match status" value="1"/>
</dbReference>
<sequence>MSTAAPAADSVGICTSRKLRSSPRNRSNVVSTFLVPKVAAYRLAVLHATEDVENAFSALVKREEQATVLARGVGSLDRARSASFAAYQKGVVSLIEVLQADESLLRTSDAQAQAQTESARAAVAAFKALGGGWQPRGSEVLAIK</sequence>
<evidence type="ECO:0000313" key="3">
    <source>
        <dbReference type="Proteomes" id="UP001433638"/>
    </source>
</evidence>
<proteinExistence type="inferred from homology"/>
<keyword evidence="3" id="KW-1185">Reference proteome</keyword>
<dbReference type="Pfam" id="PF02321">
    <property type="entry name" value="OEP"/>
    <property type="match status" value="1"/>
</dbReference>
<dbReference type="PANTHER" id="PTHR30203">
    <property type="entry name" value="OUTER MEMBRANE CATION EFFLUX PROTEIN"/>
    <property type="match status" value="1"/>
</dbReference>
<gene>
    <name evidence="2" type="ORF">ABNW52_03820</name>
</gene>
<evidence type="ECO:0000313" key="2">
    <source>
        <dbReference type="EMBL" id="MEQ6289736.1"/>
    </source>
</evidence>
<comment type="caution">
    <text evidence="2">The sequence shown here is derived from an EMBL/GenBank/DDBJ whole genome shotgun (WGS) entry which is preliminary data.</text>
</comment>
<comment type="similarity">
    <text evidence="1">Belongs to the outer membrane factor (OMF) (TC 1.B.17) family.</text>
</comment>
<evidence type="ECO:0000256" key="1">
    <source>
        <dbReference type="ARBA" id="ARBA00007613"/>
    </source>
</evidence>
<reference evidence="2" key="1">
    <citation type="submission" date="2024-06" db="EMBL/GenBank/DDBJ databases">
        <title>Genome sequence of Vogesella sp. MAHUQ-64.</title>
        <authorList>
            <person name="Huq M.A."/>
        </authorList>
    </citation>
    <scope>NUCLEOTIDE SEQUENCE</scope>
    <source>
        <strain evidence="2">MAHUQ-64</strain>
    </source>
</reference>
<dbReference type="EMBL" id="JBEFLD010000002">
    <property type="protein sequence ID" value="MEQ6289736.1"/>
    <property type="molecule type" value="Genomic_DNA"/>
</dbReference>
<organism evidence="2 3">
    <name type="scientific">Vogesella oryzagri</name>
    <dbReference type="NCBI Taxonomy" id="3160864"/>
    <lineage>
        <taxon>Bacteria</taxon>
        <taxon>Pseudomonadati</taxon>
        <taxon>Pseudomonadota</taxon>
        <taxon>Betaproteobacteria</taxon>
        <taxon>Neisseriales</taxon>
        <taxon>Chromobacteriaceae</taxon>
        <taxon>Vogesella</taxon>
    </lineage>
</organism>
<dbReference type="Proteomes" id="UP001433638">
    <property type="component" value="Unassembled WGS sequence"/>
</dbReference>
<dbReference type="RefSeq" id="WP_349584251.1">
    <property type="nucleotide sequence ID" value="NZ_JBEFLD010000002.1"/>
</dbReference>